<dbReference type="SUPFAM" id="SSF55811">
    <property type="entry name" value="Nudix"/>
    <property type="match status" value="1"/>
</dbReference>
<evidence type="ECO:0000313" key="8">
    <source>
        <dbReference type="Proteomes" id="UP000487649"/>
    </source>
</evidence>
<sequence>MVETTLCYIIHEKKVLMMYRNKKENDFHEGKWNGLGGKIEEGETAYEGIRREVLEESGLIIKNPELLGVCYFPSFDGEEELMYLYKAIDFEGDLIECNEGDLSWIDEKQLLSLNIWESDQVFLPYVLRGERFIGVFHFEGKVLRSYEIKKGSESDLIRFSIEKGSHVL</sequence>
<dbReference type="AlphaFoldDB" id="A0A9X4XFI1"/>
<dbReference type="InterPro" id="IPR000086">
    <property type="entry name" value="NUDIX_hydrolase_dom"/>
</dbReference>
<dbReference type="InterPro" id="IPR003562">
    <property type="entry name" value="Mutator_MutX_prot"/>
</dbReference>
<dbReference type="EMBL" id="WMQE01000009">
    <property type="protein sequence ID" value="MTK20920.1"/>
    <property type="molecule type" value="Genomic_DNA"/>
</dbReference>
<accession>A0A9X4XFI1</accession>
<dbReference type="InterPro" id="IPR015797">
    <property type="entry name" value="NUDIX_hydrolase-like_dom_sf"/>
</dbReference>
<dbReference type="OrthoDB" id="9804563at2"/>
<reference evidence="7 8" key="1">
    <citation type="journal article" date="2019" name="Nat. Med.">
        <title>A library of human gut bacterial isolates paired with longitudinal multiomics data enables mechanistic microbiome research.</title>
        <authorList>
            <person name="Poyet M."/>
            <person name="Groussin M."/>
            <person name="Gibbons S.M."/>
            <person name="Avila-Pacheco J."/>
            <person name="Jiang X."/>
            <person name="Kearney S.M."/>
            <person name="Perrotta A.R."/>
            <person name="Berdy B."/>
            <person name="Zhao S."/>
            <person name="Lieberman T.D."/>
            <person name="Swanson P.K."/>
            <person name="Smith M."/>
            <person name="Roesemann S."/>
            <person name="Alexander J.E."/>
            <person name="Rich S.A."/>
            <person name="Livny J."/>
            <person name="Vlamakis H."/>
            <person name="Clish C."/>
            <person name="Bullock K."/>
            <person name="Deik A."/>
            <person name="Scott J."/>
            <person name="Pierce K.A."/>
            <person name="Xavier R.J."/>
            <person name="Alm E.J."/>
        </authorList>
    </citation>
    <scope>NUCLEOTIDE SEQUENCE [LARGE SCALE GENOMIC DNA]</scope>
    <source>
        <strain evidence="7 8">BIOML-A198</strain>
    </source>
</reference>
<dbReference type="PRINTS" id="PR01402">
    <property type="entry name" value="MUTATORMUTX"/>
</dbReference>
<name>A0A9X4XFI1_9FIRM</name>
<dbReference type="RefSeq" id="WP_006785155.1">
    <property type="nucleotide sequence ID" value="NZ_CABJBH010000001.1"/>
</dbReference>
<dbReference type="GO" id="GO:0046872">
    <property type="term" value="F:metal ion binding"/>
    <property type="evidence" value="ECO:0007669"/>
    <property type="project" value="UniProtKB-KW"/>
</dbReference>
<feature type="domain" description="Nudix hydrolase" evidence="6">
    <location>
        <begin position="1"/>
        <end position="128"/>
    </location>
</feature>
<protein>
    <submittedName>
        <fullName evidence="7">NUDIX domain-containing protein</fullName>
    </submittedName>
</protein>
<comment type="similarity">
    <text evidence="2">Belongs to the Nudix hydrolase family.</text>
</comment>
<dbReference type="CDD" id="cd18886">
    <property type="entry name" value="NUDIX_MutT_Nudt1"/>
    <property type="match status" value="1"/>
</dbReference>
<dbReference type="PANTHER" id="PTHR43758:SF2">
    <property type="entry name" value="OXIDIZED PURINE NUCLEOSIDE TRIPHOSPHATE HYDROLASE"/>
    <property type="match status" value="1"/>
</dbReference>
<evidence type="ECO:0000256" key="3">
    <source>
        <dbReference type="ARBA" id="ARBA00022723"/>
    </source>
</evidence>
<dbReference type="PROSITE" id="PS51462">
    <property type="entry name" value="NUDIX"/>
    <property type="match status" value="1"/>
</dbReference>
<dbReference type="Pfam" id="PF00293">
    <property type="entry name" value="NUDIX"/>
    <property type="match status" value="1"/>
</dbReference>
<evidence type="ECO:0000313" key="7">
    <source>
        <dbReference type="EMBL" id="MTK20920.1"/>
    </source>
</evidence>
<keyword evidence="3" id="KW-0479">Metal-binding</keyword>
<dbReference type="Gene3D" id="3.90.79.10">
    <property type="entry name" value="Nucleoside Triphosphate Pyrophosphohydrolase"/>
    <property type="match status" value="1"/>
</dbReference>
<dbReference type="PROSITE" id="PS00893">
    <property type="entry name" value="NUDIX_BOX"/>
    <property type="match status" value="1"/>
</dbReference>
<evidence type="ECO:0000259" key="6">
    <source>
        <dbReference type="PROSITE" id="PS51462"/>
    </source>
</evidence>
<keyword evidence="5" id="KW-0460">Magnesium</keyword>
<evidence type="ECO:0000256" key="5">
    <source>
        <dbReference type="ARBA" id="ARBA00022842"/>
    </source>
</evidence>
<comment type="caution">
    <text evidence="7">The sequence shown here is derived from an EMBL/GenBank/DDBJ whole genome shotgun (WGS) entry which is preliminary data.</text>
</comment>
<evidence type="ECO:0000256" key="2">
    <source>
        <dbReference type="ARBA" id="ARBA00005582"/>
    </source>
</evidence>
<proteinExistence type="inferred from homology"/>
<comment type="cofactor">
    <cofactor evidence="1">
        <name>Mg(2+)</name>
        <dbReference type="ChEBI" id="CHEBI:18420"/>
    </cofactor>
</comment>
<gene>
    <name evidence="7" type="ORF">GMA92_05740</name>
</gene>
<dbReference type="GO" id="GO:0005737">
    <property type="term" value="C:cytoplasm"/>
    <property type="evidence" value="ECO:0007669"/>
    <property type="project" value="TreeGrafter"/>
</dbReference>
<dbReference type="GO" id="GO:0006281">
    <property type="term" value="P:DNA repair"/>
    <property type="evidence" value="ECO:0007669"/>
    <property type="project" value="InterPro"/>
</dbReference>
<dbReference type="PANTHER" id="PTHR43758">
    <property type="entry name" value="7,8-DIHYDRO-8-OXOGUANINE TRIPHOSPHATASE"/>
    <property type="match status" value="1"/>
</dbReference>
<dbReference type="Proteomes" id="UP000487649">
    <property type="component" value="Unassembled WGS sequence"/>
</dbReference>
<organism evidence="7 8">
    <name type="scientific">Turicibacter sanguinis</name>
    <dbReference type="NCBI Taxonomy" id="154288"/>
    <lineage>
        <taxon>Bacteria</taxon>
        <taxon>Bacillati</taxon>
        <taxon>Bacillota</taxon>
        <taxon>Erysipelotrichia</taxon>
        <taxon>Erysipelotrichales</taxon>
        <taxon>Turicibacteraceae</taxon>
        <taxon>Turicibacter</taxon>
    </lineage>
</organism>
<evidence type="ECO:0000256" key="1">
    <source>
        <dbReference type="ARBA" id="ARBA00001946"/>
    </source>
</evidence>
<keyword evidence="4" id="KW-0378">Hydrolase</keyword>
<evidence type="ECO:0000256" key="4">
    <source>
        <dbReference type="ARBA" id="ARBA00022801"/>
    </source>
</evidence>
<dbReference type="InterPro" id="IPR020084">
    <property type="entry name" value="NUDIX_hydrolase_CS"/>
</dbReference>
<dbReference type="GO" id="GO:0008413">
    <property type="term" value="F:8-oxo-7,8-dihydroguanosine triphosphate pyrophosphatase activity"/>
    <property type="evidence" value="ECO:0007669"/>
    <property type="project" value="InterPro"/>
</dbReference>